<sequence length="390" mass="44322">MRLEPLIDLAKEERQKLEQEMLRLEKEAQADGTEVVDCAERIQQAMGQLSTRAFEISEVFPAIGAEFERLKKEGIRPEDERIFEAIAAFIENTLAPEAFIRFFKELDGATDTGAAGPDYAKLASRLQEGKVILCLGQDVGIPVPSTEQIMECLVGQEGFQGSLSELCERQEIAPDSGRNDLVEKIRAVLSPQVTHQIEIYEVLAQLDTPLLIISAAYDDLLEQALKERRKYVVIYPNLQEKKCLLRYSGQQGVTSCLPLELSDKKPLEEGYTVIYKLRGGFIDEERETLLLSERDYFTFTKFMEKKQFPAYLGNKLNKYALWFIGHNLQSWEERLVVKALQSLRDSRASALAVQEGVSDFSRDFWKDNKVDAYDLKVEDFVLGLKKEAVS</sequence>
<dbReference type="AlphaFoldDB" id="A0AAU8LU51"/>
<evidence type="ECO:0000256" key="1">
    <source>
        <dbReference type="SAM" id="Coils"/>
    </source>
</evidence>
<accession>A0AAU8LU51</accession>
<dbReference type="EMBL" id="CP159373">
    <property type="protein sequence ID" value="XCN72785.1"/>
    <property type="molecule type" value="Genomic_DNA"/>
</dbReference>
<feature type="coiled-coil region" evidence="1">
    <location>
        <begin position="7"/>
        <end position="34"/>
    </location>
</feature>
<evidence type="ECO:0000313" key="2">
    <source>
        <dbReference type="EMBL" id="XCN72785.1"/>
    </source>
</evidence>
<dbReference type="Pfam" id="PF13289">
    <property type="entry name" value="SIR2_2"/>
    <property type="match status" value="1"/>
</dbReference>
<reference evidence="2" key="2">
    <citation type="submission" date="2024-06" db="EMBL/GenBank/DDBJ databases">
        <authorList>
            <person name="Plum-Jensen L.E."/>
            <person name="Schramm A."/>
            <person name="Marshall I.P.G."/>
        </authorList>
    </citation>
    <scope>NUCLEOTIDE SEQUENCE</scope>
    <source>
        <strain evidence="2">Rat1</strain>
    </source>
</reference>
<dbReference type="KEGG" id="eaj:Q3M24_21250"/>
<organism evidence="2">
    <name type="scientific">Candidatus Electrothrix aestuarii</name>
    <dbReference type="NCBI Taxonomy" id="3062594"/>
    <lineage>
        <taxon>Bacteria</taxon>
        <taxon>Pseudomonadati</taxon>
        <taxon>Thermodesulfobacteriota</taxon>
        <taxon>Desulfobulbia</taxon>
        <taxon>Desulfobulbales</taxon>
        <taxon>Desulfobulbaceae</taxon>
        <taxon>Candidatus Electrothrix</taxon>
    </lineage>
</organism>
<protein>
    <submittedName>
        <fullName evidence="2">SIR2 family protein</fullName>
    </submittedName>
</protein>
<reference evidence="2" key="1">
    <citation type="journal article" date="2024" name="Syst. Appl. Microbiol.">
        <title>First single-strain enrichments of Electrothrix cable bacteria, description of E. aestuarii sp. nov. and E. rattekaaiensis sp. nov., and proposal of a cable bacteria taxonomy following the rules of the SeqCode.</title>
        <authorList>
            <person name="Plum-Jensen L.E."/>
            <person name="Schramm A."/>
            <person name="Marshall I.P.G."/>
        </authorList>
    </citation>
    <scope>NUCLEOTIDE SEQUENCE</scope>
    <source>
        <strain evidence="2">Rat1</strain>
    </source>
</reference>
<gene>
    <name evidence="2" type="ORF">Q3M24_21250</name>
</gene>
<keyword evidence="1" id="KW-0175">Coiled coil</keyword>
<name>A0AAU8LU51_9BACT</name>
<proteinExistence type="predicted"/>